<feature type="transmembrane region" description="Helical" evidence="2">
    <location>
        <begin position="31"/>
        <end position="51"/>
    </location>
</feature>
<keyword evidence="4" id="KW-1185">Reference proteome</keyword>
<dbReference type="OrthoDB" id="2014201at2759"/>
<keyword evidence="2" id="KW-0472">Membrane</keyword>
<gene>
    <name evidence="3" type="ORF">KFE25_011375</name>
</gene>
<sequence length="514" mass="53885">MADVDDEGDRLLGEPGAPARRGVGWCASSRARLLTVLVCVAVSAMLALAARAAVGAGGAPRAFRRPRTAPRAVARASALPMAIAANVFLSEPSAPLGHELCGLVKWCADASQFASRMPALAAAAHAAAAAPRSVPAPAAAAPPWAIDVVLSTNAPATALRAECPQPNVRIESVSAELVSAVANFTTRSFDRREARRRYRWKHGGKDAGYKLGGPERVAVDAAWLAKWAMVGLTRYALILVLDLDIDLALNAQRGAAGPDAQLARAAAVWADELPRFVASGARLLSSLDGSAFINMGSVWLRPSAELYAEGVRLLRTNRFSIERGFADAGPPSELLPAALLHTPSPVFGESRTMAQSDALLSDSWNFVAASADQGLFPLIFAMRHHLLALVRRPEYSVHHYLGRFKPWRQNHPSCPAYFVALGILAPVDATAVDGTTPSGAPASRAPAGVAAAAAAAWRLAVAPNAPPPPGRAASVCWPRLVQAAAALVALTDAARGDAASVFARECHARQQVLF</sequence>
<keyword evidence="2" id="KW-1133">Transmembrane helix</keyword>
<evidence type="ECO:0000256" key="1">
    <source>
        <dbReference type="SAM" id="MobiDB-lite"/>
    </source>
</evidence>
<proteinExistence type="predicted"/>
<evidence type="ECO:0000313" key="3">
    <source>
        <dbReference type="EMBL" id="KAG8460600.1"/>
    </source>
</evidence>
<name>A0A8J5XKR6_DIALT</name>
<protein>
    <submittedName>
        <fullName evidence="3">Uncharacterized protein</fullName>
    </submittedName>
</protein>
<reference evidence="3" key="1">
    <citation type="submission" date="2021-05" db="EMBL/GenBank/DDBJ databases">
        <title>The genome of the haptophyte Pavlova lutheri (Diacronema luteri, Pavlovales) - a model for lipid biosynthesis in eukaryotic algae.</title>
        <authorList>
            <person name="Hulatt C.J."/>
            <person name="Posewitz M.C."/>
        </authorList>
    </citation>
    <scope>NUCLEOTIDE SEQUENCE</scope>
    <source>
        <strain evidence="3">NIVA-4/92</strain>
    </source>
</reference>
<dbReference type="AlphaFoldDB" id="A0A8J5XKR6"/>
<dbReference type="EMBL" id="JAGTXO010000031">
    <property type="protein sequence ID" value="KAG8460600.1"/>
    <property type="molecule type" value="Genomic_DNA"/>
</dbReference>
<organism evidence="3 4">
    <name type="scientific">Diacronema lutheri</name>
    <name type="common">Unicellular marine alga</name>
    <name type="synonym">Monochrysis lutheri</name>
    <dbReference type="NCBI Taxonomy" id="2081491"/>
    <lineage>
        <taxon>Eukaryota</taxon>
        <taxon>Haptista</taxon>
        <taxon>Haptophyta</taxon>
        <taxon>Pavlovophyceae</taxon>
        <taxon>Pavlovales</taxon>
        <taxon>Pavlovaceae</taxon>
        <taxon>Diacronema</taxon>
    </lineage>
</organism>
<keyword evidence="2" id="KW-0812">Transmembrane</keyword>
<feature type="region of interest" description="Disordered" evidence="1">
    <location>
        <begin position="1"/>
        <end position="21"/>
    </location>
</feature>
<comment type="caution">
    <text evidence="3">The sequence shown here is derived from an EMBL/GenBank/DDBJ whole genome shotgun (WGS) entry which is preliminary data.</text>
</comment>
<evidence type="ECO:0000313" key="4">
    <source>
        <dbReference type="Proteomes" id="UP000751190"/>
    </source>
</evidence>
<dbReference type="Proteomes" id="UP000751190">
    <property type="component" value="Unassembled WGS sequence"/>
</dbReference>
<evidence type="ECO:0000256" key="2">
    <source>
        <dbReference type="SAM" id="Phobius"/>
    </source>
</evidence>
<accession>A0A8J5XKR6</accession>